<protein>
    <recommendedName>
        <fullName evidence="3">Peptidase A2 domain-containing protein</fullName>
    </recommendedName>
</protein>
<dbReference type="Pfam" id="PF13650">
    <property type="entry name" value="Asp_protease_2"/>
    <property type="match status" value="1"/>
</dbReference>
<organism evidence="1 2">
    <name type="scientific">Candidatus Blackburnbacteria bacterium RIFCSPHIGHO2_01_FULL_43_15b</name>
    <dbReference type="NCBI Taxonomy" id="1797513"/>
    <lineage>
        <taxon>Bacteria</taxon>
        <taxon>Candidatus Blackburniibacteriota</taxon>
    </lineage>
</organism>
<accession>A0A1G1UZ54</accession>
<name>A0A1G1UZ54_9BACT</name>
<dbReference type="EMBL" id="MHBW01000029">
    <property type="protein sequence ID" value="OGY08355.1"/>
    <property type="molecule type" value="Genomic_DNA"/>
</dbReference>
<dbReference type="Proteomes" id="UP000177967">
    <property type="component" value="Unassembled WGS sequence"/>
</dbReference>
<dbReference type="SUPFAM" id="SSF50630">
    <property type="entry name" value="Acid proteases"/>
    <property type="match status" value="1"/>
</dbReference>
<dbReference type="Gene3D" id="2.40.70.10">
    <property type="entry name" value="Acid Proteases"/>
    <property type="match status" value="1"/>
</dbReference>
<dbReference type="InterPro" id="IPR001969">
    <property type="entry name" value="Aspartic_peptidase_AS"/>
</dbReference>
<evidence type="ECO:0008006" key="3">
    <source>
        <dbReference type="Google" id="ProtNLM"/>
    </source>
</evidence>
<dbReference type="STRING" id="1797513.A2782_00840"/>
<dbReference type="GO" id="GO:0004190">
    <property type="term" value="F:aspartic-type endopeptidase activity"/>
    <property type="evidence" value="ECO:0007669"/>
    <property type="project" value="InterPro"/>
</dbReference>
<gene>
    <name evidence="1" type="ORF">A2782_00840</name>
</gene>
<reference evidence="1 2" key="1">
    <citation type="journal article" date="2016" name="Nat. Commun.">
        <title>Thousands of microbial genomes shed light on interconnected biogeochemical processes in an aquifer system.</title>
        <authorList>
            <person name="Anantharaman K."/>
            <person name="Brown C.T."/>
            <person name="Hug L.A."/>
            <person name="Sharon I."/>
            <person name="Castelle C.J."/>
            <person name="Probst A.J."/>
            <person name="Thomas B.C."/>
            <person name="Singh A."/>
            <person name="Wilkins M.J."/>
            <person name="Karaoz U."/>
            <person name="Brodie E.L."/>
            <person name="Williams K.H."/>
            <person name="Hubbard S.S."/>
            <person name="Banfield J.F."/>
        </authorList>
    </citation>
    <scope>NUCLEOTIDE SEQUENCE [LARGE SCALE GENOMIC DNA]</scope>
</reference>
<dbReference type="AlphaFoldDB" id="A0A1G1UZ54"/>
<sequence length="100" mass="10938">MLVDSGASLSVLHAKFGEKVGLDVKSGKKMQLKGATVGMGTQFIHEITMIIGGQSFNLEVGFSYDLDMPWGLLGQNGFFDKFRVCFDKAKSEFELTPKGK</sequence>
<evidence type="ECO:0000313" key="2">
    <source>
        <dbReference type="Proteomes" id="UP000177967"/>
    </source>
</evidence>
<dbReference type="GO" id="GO:0006508">
    <property type="term" value="P:proteolysis"/>
    <property type="evidence" value="ECO:0007669"/>
    <property type="project" value="InterPro"/>
</dbReference>
<dbReference type="PROSITE" id="PS00141">
    <property type="entry name" value="ASP_PROTEASE"/>
    <property type="match status" value="1"/>
</dbReference>
<evidence type="ECO:0000313" key="1">
    <source>
        <dbReference type="EMBL" id="OGY08355.1"/>
    </source>
</evidence>
<comment type="caution">
    <text evidence="1">The sequence shown here is derived from an EMBL/GenBank/DDBJ whole genome shotgun (WGS) entry which is preliminary data.</text>
</comment>
<proteinExistence type="predicted"/>
<dbReference type="InterPro" id="IPR021109">
    <property type="entry name" value="Peptidase_aspartic_dom_sf"/>
</dbReference>